<keyword evidence="4" id="KW-0862">Zinc</keyword>
<protein>
    <recommendedName>
        <fullName evidence="6">AN1-type domain-containing protein</fullName>
    </recommendedName>
</protein>
<dbReference type="InterPro" id="IPR035896">
    <property type="entry name" value="AN1-like_Znf"/>
</dbReference>
<sequence>MEFPDLGKHCNAEFCNKLDFLPISCDACKKTFCTEHFSYIGHNCLEGQLKRDNQVPVCPICMKPVPSEKGREDYAVSLHIDKFCKSETKIYTNACSFNNCKKKELVPFSCSSCKLNYCLKHRHADVHKCKGFHQRDILANAATRRCADQAGHNKNLQEHFTKVQGSMGEDEALAKAIYESMLENEQSVAVGSSSSSNNDRNKNCAIS</sequence>
<feature type="domain" description="AN1-type" evidence="6">
    <location>
        <begin position="10"/>
        <end position="49"/>
    </location>
</feature>
<feature type="domain" description="AN1-type" evidence="6">
    <location>
        <begin position="95"/>
        <end position="134"/>
    </location>
</feature>
<dbReference type="GO" id="GO:0005783">
    <property type="term" value="C:endoplasmic reticulum"/>
    <property type="evidence" value="ECO:0007669"/>
    <property type="project" value="TreeGrafter"/>
</dbReference>
<evidence type="ECO:0000256" key="1">
    <source>
        <dbReference type="ARBA" id="ARBA00022723"/>
    </source>
</evidence>
<evidence type="ECO:0000256" key="2">
    <source>
        <dbReference type="ARBA" id="ARBA00022737"/>
    </source>
</evidence>
<proteinExistence type="predicted"/>
<feature type="region of interest" description="Disordered" evidence="5">
    <location>
        <begin position="188"/>
        <end position="207"/>
    </location>
</feature>
<dbReference type="GO" id="GO:0045047">
    <property type="term" value="P:protein targeting to ER"/>
    <property type="evidence" value="ECO:0007669"/>
    <property type="project" value="TreeGrafter"/>
</dbReference>
<evidence type="ECO:0000313" key="8">
    <source>
        <dbReference type="Proteomes" id="UP001153620"/>
    </source>
</evidence>
<dbReference type="AlphaFoldDB" id="A0A9N9WVU4"/>
<evidence type="ECO:0000256" key="4">
    <source>
        <dbReference type="ARBA" id="ARBA00022833"/>
    </source>
</evidence>
<dbReference type="PANTHER" id="PTHR14677">
    <property type="entry name" value="ARSENITE INDUCUBLE RNA ASSOCIATED PROTEIN AIP-1-RELATED"/>
    <property type="match status" value="1"/>
</dbReference>
<dbReference type="PANTHER" id="PTHR14677:SF20">
    <property type="entry name" value="ZINC FINGER AN1-TYPE CONTAINING 2A-RELATED"/>
    <property type="match status" value="1"/>
</dbReference>
<evidence type="ECO:0000313" key="7">
    <source>
        <dbReference type="EMBL" id="CAG9808123.1"/>
    </source>
</evidence>
<gene>
    <name evidence="7" type="ORF">CHIRRI_LOCUS10968</name>
</gene>
<dbReference type="Pfam" id="PF25403">
    <property type="entry name" value="zf-C2H2_ZFAND2"/>
    <property type="match status" value="1"/>
</dbReference>
<keyword evidence="3" id="KW-0863">Zinc-finger</keyword>
<evidence type="ECO:0000256" key="5">
    <source>
        <dbReference type="SAM" id="MobiDB-lite"/>
    </source>
</evidence>
<dbReference type="EMBL" id="OU895879">
    <property type="protein sequence ID" value="CAG9808123.1"/>
    <property type="molecule type" value="Genomic_DNA"/>
</dbReference>
<keyword evidence="8" id="KW-1185">Reference proteome</keyword>
<dbReference type="GO" id="GO:0043161">
    <property type="term" value="P:proteasome-mediated ubiquitin-dependent protein catabolic process"/>
    <property type="evidence" value="ECO:0007669"/>
    <property type="project" value="TreeGrafter"/>
</dbReference>
<dbReference type="InterPro" id="IPR000058">
    <property type="entry name" value="Znf_AN1"/>
</dbReference>
<name>A0A9N9WVU4_9DIPT</name>
<reference evidence="7" key="1">
    <citation type="submission" date="2022-01" db="EMBL/GenBank/DDBJ databases">
        <authorList>
            <person name="King R."/>
        </authorList>
    </citation>
    <scope>NUCLEOTIDE SEQUENCE</scope>
</reference>
<keyword evidence="2" id="KW-0677">Repeat</keyword>
<dbReference type="Proteomes" id="UP001153620">
    <property type="component" value="Chromosome 3"/>
</dbReference>
<dbReference type="SMART" id="SM00154">
    <property type="entry name" value="ZnF_AN1"/>
    <property type="match status" value="2"/>
</dbReference>
<dbReference type="Gene3D" id="4.10.1110.10">
    <property type="entry name" value="AN1-like Zinc finger"/>
    <property type="match status" value="2"/>
</dbReference>
<organism evidence="7 8">
    <name type="scientific">Chironomus riparius</name>
    <dbReference type="NCBI Taxonomy" id="315576"/>
    <lineage>
        <taxon>Eukaryota</taxon>
        <taxon>Metazoa</taxon>
        <taxon>Ecdysozoa</taxon>
        <taxon>Arthropoda</taxon>
        <taxon>Hexapoda</taxon>
        <taxon>Insecta</taxon>
        <taxon>Pterygota</taxon>
        <taxon>Neoptera</taxon>
        <taxon>Endopterygota</taxon>
        <taxon>Diptera</taxon>
        <taxon>Nematocera</taxon>
        <taxon>Chironomoidea</taxon>
        <taxon>Chironomidae</taxon>
        <taxon>Chironominae</taxon>
        <taxon>Chironomus</taxon>
    </lineage>
</organism>
<accession>A0A9N9WVU4</accession>
<keyword evidence="1" id="KW-0479">Metal-binding</keyword>
<dbReference type="InterPro" id="IPR057357">
    <property type="entry name" value="Znf-C2H2_ZFAND2A/B"/>
</dbReference>
<dbReference type="GO" id="GO:0008270">
    <property type="term" value="F:zinc ion binding"/>
    <property type="evidence" value="ECO:0007669"/>
    <property type="project" value="UniProtKB-KW"/>
</dbReference>
<reference evidence="7" key="2">
    <citation type="submission" date="2022-10" db="EMBL/GenBank/DDBJ databases">
        <authorList>
            <consortium name="ENA_rothamsted_submissions"/>
            <consortium name="culmorum"/>
            <person name="King R."/>
        </authorList>
    </citation>
    <scope>NUCLEOTIDE SEQUENCE</scope>
</reference>
<dbReference type="SUPFAM" id="SSF118310">
    <property type="entry name" value="AN1-like Zinc finger"/>
    <property type="match status" value="2"/>
</dbReference>
<dbReference type="Pfam" id="PF01428">
    <property type="entry name" value="zf-AN1"/>
    <property type="match status" value="2"/>
</dbReference>
<dbReference type="OrthoDB" id="431929at2759"/>
<evidence type="ECO:0000256" key="3">
    <source>
        <dbReference type="ARBA" id="ARBA00022771"/>
    </source>
</evidence>
<evidence type="ECO:0000259" key="6">
    <source>
        <dbReference type="SMART" id="SM00154"/>
    </source>
</evidence>